<keyword evidence="2" id="KW-0479">Metal-binding</keyword>
<dbReference type="Gene3D" id="3.30.1490.490">
    <property type="match status" value="1"/>
</dbReference>
<keyword evidence="4 7" id="KW-0863">Zinc-finger</keyword>
<keyword evidence="3" id="KW-0677">Repeat</keyword>
<dbReference type="GO" id="GO:0008270">
    <property type="term" value="F:zinc ion binding"/>
    <property type="evidence" value="ECO:0007669"/>
    <property type="project" value="UniProtKB-KW"/>
</dbReference>
<feature type="domain" description="Zinc finger C2H2 LYAR-type" evidence="9">
    <location>
        <begin position="29"/>
        <end position="56"/>
    </location>
</feature>
<evidence type="ECO:0008006" key="13">
    <source>
        <dbReference type="Google" id="ProtNLM"/>
    </source>
</evidence>
<evidence type="ECO:0000256" key="1">
    <source>
        <dbReference type="ARBA" id="ARBA00004123"/>
    </source>
</evidence>
<dbReference type="PANTHER" id="PTHR13100:SF10">
    <property type="entry name" value="CELL GROWTH-REGULATING NUCLEOLAR PROTEIN"/>
    <property type="match status" value="1"/>
</dbReference>
<protein>
    <recommendedName>
        <fullName evidence="13">Cell growth-regulating nucleolar protein</fullName>
    </recommendedName>
</protein>
<feature type="domain" description="Cell growth-regulating nucleolar protein-like winged helix" evidence="10">
    <location>
        <begin position="377"/>
        <end position="447"/>
    </location>
</feature>
<evidence type="ECO:0000256" key="6">
    <source>
        <dbReference type="ARBA" id="ARBA00023242"/>
    </source>
</evidence>
<dbReference type="Proteomes" id="UP001461498">
    <property type="component" value="Unassembled WGS sequence"/>
</dbReference>
<comment type="caution">
    <text evidence="11">The sequence shown here is derived from an EMBL/GenBank/DDBJ whole genome shotgun (WGS) entry which is preliminary data.</text>
</comment>
<name>A0AAW1DDM7_9HEMI</name>
<comment type="subcellular location">
    <subcellularLocation>
        <location evidence="1">Nucleus</location>
    </subcellularLocation>
</comment>
<feature type="compositionally biased region" description="Polar residues" evidence="8">
    <location>
        <begin position="204"/>
        <end position="216"/>
    </location>
</feature>
<dbReference type="AlphaFoldDB" id="A0AAW1DDM7"/>
<dbReference type="Pfam" id="PF08790">
    <property type="entry name" value="zf-LYAR"/>
    <property type="match status" value="1"/>
</dbReference>
<evidence type="ECO:0000256" key="3">
    <source>
        <dbReference type="ARBA" id="ARBA00022737"/>
    </source>
</evidence>
<dbReference type="GO" id="GO:0005730">
    <property type="term" value="C:nucleolus"/>
    <property type="evidence" value="ECO:0007669"/>
    <property type="project" value="TreeGrafter"/>
</dbReference>
<dbReference type="PROSITE" id="PS51804">
    <property type="entry name" value="ZF_C2HC_LYAR"/>
    <property type="match status" value="2"/>
</dbReference>
<dbReference type="Pfam" id="PF25879">
    <property type="entry name" value="WHD_LYAR"/>
    <property type="match status" value="1"/>
</dbReference>
<evidence type="ECO:0000256" key="4">
    <source>
        <dbReference type="ARBA" id="ARBA00022771"/>
    </source>
</evidence>
<reference evidence="11 12" key="1">
    <citation type="submission" date="2022-12" db="EMBL/GenBank/DDBJ databases">
        <title>Chromosome-level genome assembly of true bugs.</title>
        <authorList>
            <person name="Ma L."/>
            <person name="Li H."/>
        </authorList>
    </citation>
    <scope>NUCLEOTIDE SEQUENCE [LARGE SCALE GENOMIC DNA]</scope>
    <source>
        <strain evidence="11">Lab_2022b</strain>
    </source>
</reference>
<evidence type="ECO:0000313" key="12">
    <source>
        <dbReference type="Proteomes" id="UP001461498"/>
    </source>
</evidence>
<sequence length="449" mass="51604">MVVFTCQKCNSTLKKNAVEKHFSCRPFFLTCIDCLKDFRGNEYESHTSCITEAEKYGGGKAVVKQASVKQDKWLGTAQEILSEISKNPKYHKFCGLLKQASNLPRNRNKFHNFVRSAHPRIYNSEIINEIFDHLEKGKINKNEPNSSTTKLNSNSENTIENNENNLKKKKKKDKNKNENSESINELPAQNEDEIKNSKKRTLNETDFQSNEQQNGTNEKKFKHEIKKKKKNLSDNPDICEDVNNFTNKESEVEVNGNELNEETNGEKLNEETNGLKLSKKERKKLKKLQKYNAEVAEILSVQPEENPVNLEEENNVEKKKKKKKVKDEGKEAETEQSVEVSPKRKHEITDADEDIAGKKIKLNDTLTEENIQIESGKKFKWGQIIKQILENSSGNELSLKKLRKKVINEYLAQKGDDTPYEKLLGTFNKKINSTEGVKIIKDKVQLVLT</sequence>
<dbReference type="GO" id="GO:0003677">
    <property type="term" value="F:DNA binding"/>
    <property type="evidence" value="ECO:0007669"/>
    <property type="project" value="InterPro"/>
</dbReference>
<keyword evidence="12" id="KW-1185">Reference proteome</keyword>
<dbReference type="InterPro" id="IPR058719">
    <property type="entry name" value="WHD_LYAR"/>
</dbReference>
<evidence type="ECO:0000256" key="8">
    <source>
        <dbReference type="SAM" id="MobiDB-lite"/>
    </source>
</evidence>
<feature type="region of interest" description="Disordered" evidence="8">
    <location>
        <begin position="251"/>
        <end position="275"/>
    </location>
</feature>
<dbReference type="EMBL" id="JAPXFL010000003">
    <property type="protein sequence ID" value="KAK9508993.1"/>
    <property type="molecule type" value="Genomic_DNA"/>
</dbReference>
<dbReference type="InterPro" id="IPR014898">
    <property type="entry name" value="Znf_C2H2_LYAR"/>
</dbReference>
<evidence type="ECO:0000313" key="11">
    <source>
        <dbReference type="EMBL" id="KAK9508993.1"/>
    </source>
</evidence>
<feature type="region of interest" description="Disordered" evidence="8">
    <location>
        <begin position="306"/>
        <end position="345"/>
    </location>
</feature>
<gene>
    <name evidence="11" type="ORF">O3M35_006416</name>
</gene>
<keyword evidence="5" id="KW-0862">Zinc</keyword>
<dbReference type="PANTHER" id="PTHR13100">
    <property type="entry name" value="CELL GROWTH-REGULATING NUCLEOLAR PROTEIN LYAR"/>
    <property type="match status" value="1"/>
</dbReference>
<dbReference type="FunFam" id="3.30.1490.490:FF:000001">
    <property type="entry name" value="cell growth-regulating nucleolar protein-like"/>
    <property type="match status" value="1"/>
</dbReference>
<dbReference type="GO" id="GO:0000122">
    <property type="term" value="P:negative regulation of transcription by RNA polymerase II"/>
    <property type="evidence" value="ECO:0007669"/>
    <property type="project" value="TreeGrafter"/>
</dbReference>
<feature type="compositionally biased region" description="Low complexity" evidence="8">
    <location>
        <begin position="152"/>
        <end position="164"/>
    </location>
</feature>
<evidence type="ECO:0000259" key="9">
    <source>
        <dbReference type="Pfam" id="PF08790"/>
    </source>
</evidence>
<keyword evidence="6" id="KW-0539">Nucleus</keyword>
<feature type="region of interest" description="Disordered" evidence="8">
    <location>
        <begin position="138"/>
        <end position="237"/>
    </location>
</feature>
<dbReference type="SUPFAM" id="SSF57667">
    <property type="entry name" value="beta-beta-alpha zinc fingers"/>
    <property type="match status" value="2"/>
</dbReference>
<accession>A0AAW1DDM7</accession>
<dbReference type="InterPro" id="IPR039999">
    <property type="entry name" value="LYAR"/>
</dbReference>
<feature type="compositionally biased region" description="Basic residues" evidence="8">
    <location>
        <begin position="220"/>
        <end position="230"/>
    </location>
</feature>
<evidence type="ECO:0000256" key="7">
    <source>
        <dbReference type="PROSITE-ProRule" id="PRU01145"/>
    </source>
</evidence>
<dbReference type="InterPro" id="IPR036236">
    <property type="entry name" value="Znf_C2H2_sf"/>
</dbReference>
<evidence type="ECO:0000256" key="5">
    <source>
        <dbReference type="ARBA" id="ARBA00022833"/>
    </source>
</evidence>
<dbReference type="GO" id="GO:0006364">
    <property type="term" value="P:rRNA processing"/>
    <property type="evidence" value="ECO:0007669"/>
    <property type="project" value="TreeGrafter"/>
</dbReference>
<evidence type="ECO:0000256" key="2">
    <source>
        <dbReference type="ARBA" id="ARBA00022723"/>
    </source>
</evidence>
<proteinExistence type="predicted"/>
<organism evidence="11 12">
    <name type="scientific">Rhynocoris fuscipes</name>
    <dbReference type="NCBI Taxonomy" id="488301"/>
    <lineage>
        <taxon>Eukaryota</taxon>
        <taxon>Metazoa</taxon>
        <taxon>Ecdysozoa</taxon>
        <taxon>Arthropoda</taxon>
        <taxon>Hexapoda</taxon>
        <taxon>Insecta</taxon>
        <taxon>Pterygota</taxon>
        <taxon>Neoptera</taxon>
        <taxon>Paraneoptera</taxon>
        <taxon>Hemiptera</taxon>
        <taxon>Heteroptera</taxon>
        <taxon>Panheteroptera</taxon>
        <taxon>Cimicomorpha</taxon>
        <taxon>Reduviidae</taxon>
        <taxon>Harpactorinae</taxon>
        <taxon>Harpactorini</taxon>
        <taxon>Rhynocoris</taxon>
    </lineage>
</organism>
<evidence type="ECO:0000259" key="10">
    <source>
        <dbReference type="Pfam" id="PF25879"/>
    </source>
</evidence>
<feature type="compositionally biased region" description="Polar residues" evidence="8">
    <location>
        <begin position="142"/>
        <end position="151"/>
    </location>
</feature>